<dbReference type="InterPro" id="IPR020846">
    <property type="entry name" value="MFS_dom"/>
</dbReference>
<evidence type="ECO:0000256" key="3">
    <source>
        <dbReference type="ARBA" id="ARBA00022448"/>
    </source>
</evidence>
<keyword evidence="11" id="KW-1185">Reference proteome</keyword>
<keyword evidence="5 8" id="KW-1133">Transmembrane helix</keyword>
<dbReference type="PROSITE" id="PS50850">
    <property type="entry name" value="MFS"/>
    <property type="match status" value="1"/>
</dbReference>
<name>A0A2V1ANU7_9ASCO</name>
<dbReference type="GO" id="GO:0005886">
    <property type="term" value="C:plasma membrane"/>
    <property type="evidence" value="ECO:0007669"/>
    <property type="project" value="UniProtKB-SubCell"/>
</dbReference>
<keyword evidence="3" id="KW-0813">Transport</keyword>
<feature type="transmembrane region" description="Helical" evidence="8">
    <location>
        <begin position="156"/>
        <end position="175"/>
    </location>
</feature>
<organism evidence="10 11">
    <name type="scientific">Candidozyma haemuli</name>
    <dbReference type="NCBI Taxonomy" id="45357"/>
    <lineage>
        <taxon>Eukaryota</taxon>
        <taxon>Fungi</taxon>
        <taxon>Dikarya</taxon>
        <taxon>Ascomycota</taxon>
        <taxon>Saccharomycotina</taxon>
        <taxon>Pichiomycetes</taxon>
        <taxon>Metschnikowiaceae</taxon>
        <taxon>Candidozyma</taxon>
    </lineage>
</organism>
<feature type="transmembrane region" description="Helical" evidence="8">
    <location>
        <begin position="196"/>
        <end position="224"/>
    </location>
</feature>
<dbReference type="AlphaFoldDB" id="A0A2V1ANU7"/>
<dbReference type="EMBL" id="PKFO01000002">
    <property type="protein sequence ID" value="PVH19412.1"/>
    <property type="molecule type" value="Genomic_DNA"/>
</dbReference>
<dbReference type="Proteomes" id="UP000244309">
    <property type="component" value="Unassembled WGS sequence"/>
</dbReference>
<dbReference type="OrthoDB" id="2261376at2759"/>
<dbReference type="InterPro" id="IPR036259">
    <property type="entry name" value="MFS_trans_sf"/>
</dbReference>
<evidence type="ECO:0000256" key="7">
    <source>
        <dbReference type="ARBA" id="ARBA00023136"/>
    </source>
</evidence>
<dbReference type="VEuPathDB" id="FungiDB:CXQ85_003256"/>
<evidence type="ECO:0000256" key="1">
    <source>
        <dbReference type="ARBA" id="ARBA00004651"/>
    </source>
</evidence>
<reference evidence="10 11" key="1">
    <citation type="submission" date="2017-12" db="EMBL/GenBank/DDBJ databases">
        <title>Genome Sequence of a Multidrug-Resistant Candida haemulonii Isolate from a Patient with Chronic Leg Ulcers in Israel.</title>
        <authorList>
            <person name="Chow N.A."/>
            <person name="Gade L."/>
            <person name="Batra D."/>
            <person name="Rowe L.A."/>
            <person name="Ben-Ami R."/>
            <person name="Loparev V.N."/>
            <person name="Litvintseva A.P."/>
        </authorList>
    </citation>
    <scope>NUCLEOTIDE SEQUENCE [LARGE SCALE GENOMIC DNA]</scope>
    <source>
        <strain evidence="10 11">B11899</strain>
    </source>
</reference>
<evidence type="ECO:0000313" key="11">
    <source>
        <dbReference type="Proteomes" id="UP000244309"/>
    </source>
</evidence>
<dbReference type="InterPro" id="IPR011701">
    <property type="entry name" value="MFS"/>
</dbReference>
<evidence type="ECO:0000256" key="4">
    <source>
        <dbReference type="ARBA" id="ARBA00022692"/>
    </source>
</evidence>
<dbReference type="GO" id="GO:0001406">
    <property type="term" value="F:glycerophosphodiester transmembrane transporter activity"/>
    <property type="evidence" value="ECO:0007669"/>
    <property type="project" value="UniProtKB-ARBA"/>
</dbReference>
<protein>
    <recommendedName>
        <fullName evidence="9">Major facilitator superfamily (MFS) profile domain-containing protein</fullName>
    </recommendedName>
</protein>
<feature type="transmembrane region" description="Helical" evidence="8">
    <location>
        <begin position="349"/>
        <end position="370"/>
    </location>
</feature>
<feature type="transmembrane region" description="Helical" evidence="8">
    <location>
        <begin position="376"/>
        <end position="394"/>
    </location>
</feature>
<evidence type="ECO:0000313" key="10">
    <source>
        <dbReference type="EMBL" id="PVH19412.1"/>
    </source>
</evidence>
<feature type="transmembrane region" description="Helical" evidence="8">
    <location>
        <begin position="270"/>
        <end position="293"/>
    </location>
</feature>
<dbReference type="Pfam" id="PF07690">
    <property type="entry name" value="MFS_1"/>
    <property type="match status" value="1"/>
</dbReference>
<dbReference type="Pfam" id="PF00083">
    <property type="entry name" value="Sugar_tr"/>
    <property type="match status" value="1"/>
</dbReference>
<feature type="transmembrane region" description="Helical" evidence="8">
    <location>
        <begin position="414"/>
        <end position="433"/>
    </location>
</feature>
<evidence type="ECO:0000256" key="6">
    <source>
        <dbReference type="ARBA" id="ARBA00023026"/>
    </source>
</evidence>
<evidence type="ECO:0000259" key="9">
    <source>
        <dbReference type="PROSITE" id="PS50850"/>
    </source>
</evidence>
<feature type="transmembrane region" description="Helical" evidence="8">
    <location>
        <begin position="453"/>
        <end position="471"/>
    </location>
</feature>
<feature type="transmembrane region" description="Helical" evidence="8">
    <location>
        <begin position="230"/>
        <end position="249"/>
    </location>
</feature>
<dbReference type="GeneID" id="37008587"/>
<comment type="subcellular location">
    <subcellularLocation>
        <location evidence="1">Cell membrane</location>
        <topology evidence="1">Multi-pass membrane protein</topology>
    </subcellularLocation>
</comment>
<dbReference type="Gene3D" id="1.20.1250.20">
    <property type="entry name" value="MFS general substrate transporter like domains"/>
    <property type="match status" value="1"/>
</dbReference>
<comment type="similarity">
    <text evidence="2">Belongs to the major facilitator superfamily. Sugar transporter (TC 2.A.1.1) family.</text>
</comment>
<keyword evidence="4 8" id="KW-0812">Transmembrane</keyword>
<keyword evidence="6" id="KW-0843">Virulence</keyword>
<dbReference type="GO" id="GO:0046943">
    <property type="term" value="F:carboxylic acid transmembrane transporter activity"/>
    <property type="evidence" value="ECO:0007669"/>
    <property type="project" value="TreeGrafter"/>
</dbReference>
<dbReference type="FunFam" id="1.20.1250.20:FF:000140">
    <property type="entry name" value="Putative MFS phospholipid transporter"/>
    <property type="match status" value="1"/>
</dbReference>
<keyword evidence="7 8" id="KW-0472">Membrane</keyword>
<dbReference type="PANTHER" id="PTHR23508">
    <property type="entry name" value="CARBOXYLIC ACID TRANSPORTER PROTEIN HOMOLOG"/>
    <property type="match status" value="1"/>
</dbReference>
<feature type="transmembrane region" description="Helical" evidence="8">
    <location>
        <begin position="97"/>
        <end position="118"/>
    </location>
</feature>
<evidence type="ECO:0000256" key="2">
    <source>
        <dbReference type="ARBA" id="ARBA00010992"/>
    </source>
</evidence>
<dbReference type="STRING" id="45357.A0A2V1ANU7"/>
<evidence type="ECO:0000256" key="8">
    <source>
        <dbReference type="SAM" id="Phobius"/>
    </source>
</evidence>
<feature type="transmembrane region" description="Helical" evidence="8">
    <location>
        <begin position="130"/>
        <end position="150"/>
    </location>
</feature>
<feature type="transmembrane region" description="Helical" evidence="8">
    <location>
        <begin position="321"/>
        <end position="342"/>
    </location>
</feature>
<accession>A0A2V1ANU7</accession>
<sequence>MSTRDFPHSFKDALTGWYRKVPSELALTKAQRERNSEQLPESDEDREAIRKVQFKNLWPAFVSGAGLFSDGYVNNSISTVTVCLSAIYGETYTESNAISNVAAIAFAGVVFGQLTFGYISDHFARKGGMLIANVILIFFTILCAAATWGVTPEGMFTALTVFRFFLGIGIGAEYPTASVIASEFANQLPVGHRNRYFIWFTHSCVDLGYVISAFVPMVLLWIFSDQRLEVVWRLTLGLGALPIIVLFFMRRKIQNSESYEKTNLKKAKKFPWLLVIKFYWFRLTISSLIWFIYDFSAYAFASYSSYILRIIVPGGDLYKTFGWNVVFNLFYLPGTLIGALFADYFGPRVTMTAGLLCQSIIGFGMTAGYYNLKNNIGSFVVVYGIFTALGEFGAGNNTSVLASKTSATPIRGQYYGIAAAVGKVGAFVGTYLFPVIMRNHGGIESDEGIRTTFYVSSALCLFSAALCLFFCPSVGQEAIDEEDRLFIQYLKDNDYDLSNLGDGTIAQDYEESGESISETKSVAEIRVHESNTSSNVSKK</sequence>
<dbReference type="RefSeq" id="XP_025340352.1">
    <property type="nucleotide sequence ID" value="XM_025486904.1"/>
</dbReference>
<dbReference type="InterPro" id="IPR005828">
    <property type="entry name" value="MFS_sugar_transport-like"/>
</dbReference>
<evidence type="ECO:0000256" key="5">
    <source>
        <dbReference type="ARBA" id="ARBA00022989"/>
    </source>
</evidence>
<proteinExistence type="inferred from homology"/>
<feature type="domain" description="Major facilitator superfamily (MFS) profile" evidence="9">
    <location>
        <begin position="59"/>
        <end position="475"/>
    </location>
</feature>
<dbReference type="PANTHER" id="PTHR23508:SF10">
    <property type="entry name" value="CARBOXYLIC ACID TRANSPORTER PROTEIN HOMOLOG"/>
    <property type="match status" value="1"/>
</dbReference>
<dbReference type="SUPFAM" id="SSF103473">
    <property type="entry name" value="MFS general substrate transporter"/>
    <property type="match status" value="1"/>
</dbReference>
<comment type="caution">
    <text evidence="10">The sequence shown here is derived from an EMBL/GenBank/DDBJ whole genome shotgun (WGS) entry which is preliminary data.</text>
</comment>
<gene>
    <name evidence="10" type="ORF">CXQ85_003256</name>
</gene>